<dbReference type="RefSeq" id="WP_005399085.1">
    <property type="nucleotide sequence ID" value="NZ_JH601088.1"/>
</dbReference>
<evidence type="ECO:0000313" key="2">
    <source>
        <dbReference type="Proteomes" id="UP000004191"/>
    </source>
</evidence>
<gene>
    <name evidence="1" type="ORF">HMPREF9709_01570</name>
</gene>
<evidence type="ECO:0008006" key="3">
    <source>
        <dbReference type="Google" id="ProtNLM"/>
    </source>
</evidence>
<dbReference type="GeneID" id="96999514"/>
<dbReference type="HOGENOM" id="CLU_2861589_0_0_9"/>
<reference evidence="1 2" key="1">
    <citation type="submission" date="2012-01" db="EMBL/GenBank/DDBJ databases">
        <title>The Genome Sequence of Helcococcus kunzii ATCC 51366.</title>
        <authorList>
            <consortium name="The Broad Institute Genome Sequencing Platform"/>
            <person name="Earl A."/>
            <person name="Ward D."/>
            <person name="Feldgarden M."/>
            <person name="Gevers D."/>
            <person name="Huys G."/>
            <person name="Young S.K."/>
            <person name="Zeng Q."/>
            <person name="Gargeya S."/>
            <person name="Fitzgerald M."/>
            <person name="Haas B."/>
            <person name="Abouelleil A."/>
            <person name="Alvarado L."/>
            <person name="Arachchi H.M."/>
            <person name="Berlin A."/>
            <person name="Chapman S.B."/>
            <person name="Gearin G."/>
            <person name="Goldberg J."/>
            <person name="Griggs A."/>
            <person name="Gujja S."/>
            <person name="Hansen M."/>
            <person name="Heiman D."/>
            <person name="Howarth C."/>
            <person name="Larimer J."/>
            <person name="Lui A."/>
            <person name="MacDonald P.J.P."/>
            <person name="McCowen C."/>
            <person name="Montmayeur A."/>
            <person name="Murphy C."/>
            <person name="Neiman D."/>
            <person name="Pearson M."/>
            <person name="Priest M."/>
            <person name="Roberts A."/>
            <person name="Saif S."/>
            <person name="Shea T."/>
            <person name="Sisk P."/>
            <person name="Stolte C."/>
            <person name="Sykes S."/>
            <person name="Wortman J."/>
            <person name="Nusbaum C."/>
            <person name="Birren B."/>
        </authorList>
    </citation>
    <scope>NUCLEOTIDE SEQUENCE [LARGE SCALE GENOMIC DNA]</scope>
    <source>
        <strain evidence="1 2">ATCC 51366</strain>
    </source>
</reference>
<dbReference type="EMBL" id="AGEI01000029">
    <property type="protein sequence ID" value="EHR32289.1"/>
    <property type="molecule type" value="Genomic_DNA"/>
</dbReference>
<protein>
    <recommendedName>
        <fullName evidence="3">DUF2187 domain-containing protein</fullName>
    </recommendedName>
</protein>
<dbReference type="OrthoDB" id="9996023at2"/>
<dbReference type="STRING" id="883114.HMPREF9709_01570"/>
<keyword evidence="2" id="KW-1185">Reference proteome</keyword>
<evidence type="ECO:0000313" key="1">
    <source>
        <dbReference type="EMBL" id="EHR32289.1"/>
    </source>
</evidence>
<organism evidence="1 2">
    <name type="scientific">Helcococcus kunzii ATCC 51366</name>
    <dbReference type="NCBI Taxonomy" id="883114"/>
    <lineage>
        <taxon>Bacteria</taxon>
        <taxon>Bacillati</taxon>
        <taxon>Bacillota</taxon>
        <taxon>Tissierellia</taxon>
        <taxon>Tissierellales</taxon>
        <taxon>Peptoniphilaceae</taxon>
        <taxon>Helcococcus</taxon>
    </lineage>
</organism>
<proteinExistence type="predicted"/>
<accession>H3NQF9</accession>
<dbReference type="Proteomes" id="UP000004191">
    <property type="component" value="Unassembled WGS sequence"/>
</dbReference>
<name>H3NQF9_9FIRM</name>
<dbReference type="AlphaFoldDB" id="H3NQF9"/>
<comment type="caution">
    <text evidence="1">The sequence shown here is derived from an EMBL/GenBank/DDBJ whole genome shotgun (WGS) entry which is preliminary data.</text>
</comment>
<sequence length="64" mass="7707">MGIFSYEKIDGKPKFDVGEMVMIRWRGQVGMIQEYDRKIDEYLVKPIDKGYAEFYDESELDRNY</sequence>